<reference evidence="2" key="1">
    <citation type="submission" date="2021-11" db="EMBL/GenBank/DDBJ databases">
        <authorList>
            <person name="Rodrigo-Torres L."/>
            <person name="Arahal R. D."/>
            <person name="Lucena T."/>
        </authorList>
    </citation>
    <scope>NUCLEOTIDE SEQUENCE</scope>
    <source>
        <strain evidence="2">CECT 7928</strain>
    </source>
</reference>
<evidence type="ECO:0000313" key="3">
    <source>
        <dbReference type="Proteomes" id="UP000838748"/>
    </source>
</evidence>
<name>A0ABM9ABD4_9VIBR</name>
<keyword evidence="3" id="KW-1185">Reference proteome</keyword>
<proteinExistence type="predicted"/>
<accession>A0ABM9ABD4</accession>
<feature type="region of interest" description="Disordered" evidence="1">
    <location>
        <begin position="1"/>
        <end position="31"/>
    </location>
</feature>
<comment type="caution">
    <text evidence="2">The sequence shown here is derived from an EMBL/GenBank/DDBJ whole genome shotgun (WGS) entry which is preliminary data.</text>
</comment>
<protein>
    <submittedName>
        <fullName evidence="2">Uncharacterized protein</fullName>
    </submittedName>
</protein>
<dbReference type="RefSeq" id="WP_237364116.1">
    <property type="nucleotide sequence ID" value="NZ_CAKLDM010000005.1"/>
</dbReference>
<evidence type="ECO:0000256" key="1">
    <source>
        <dbReference type="SAM" id="MobiDB-lite"/>
    </source>
</evidence>
<organism evidence="2 3">
    <name type="scientific">Vibrio marisflavi CECT 7928</name>
    <dbReference type="NCBI Taxonomy" id="634439"/>
    <lineage>
        <taxon>Bacteria</taxon>
        <taxon>Pseudomonadati</taxon>
        <taxon>Pseudomonadota</taxon>
        <taxon>Gammaproteobacteria</taxon>
        <taxon>Vibrionales</taxon>
        <taxon>Vibrionaceae</taxon>
        <taxon>Vibrio</taxon>
    </lineage>
</organism>
<gene>
    <name evidence="2" type="ORF">VMF7928_04467</name>
</gene>
<dbReference type="EMBL" id="CAKLDM010000005">
    <property type="protein sequence ID" value="CAH0543200.1"/>
    <property type="molecule type" value="Genomic_DNA"/>
</dbReference>
<evidence type="ECO:0000313" key="2">
    <source>
        <dbReference type="EMBL" id="CAH0543200.1"/>
    </source>
</evidence>
<dbReference type="Proteomes" id="UP000838748">
    <property type="component" value="Unassembled WGS sequence"/>
</dbReference>
<sequence>MTASIEALYDENGDSNNSKKKESSSPPQLLSNGMLNSCLDSAIGSHPKEIWYPDVSICTSITLLYSSKLIGLHLFPNNQGYAFEGAFEALKKLSLSTNGKILDALVVGNTKSKNMFGMMSKYKDFNDSVSLFKQTFKITGKVKVAHEIGYIAAFRSKNSLDYKMYDSDFKKVKPKSAKQFTYL</sequence>